<dbReference type="Proteomes" id="UP001597520">
    <property type="component" value="Unassembled WGS sequence"/>
</dbReference>
<comment type="caution">
    <text evidence="1">The sequence shown here is derived from an EMBL/GenBank/DDBJ whole genome shotgun (WGS) entry which is preliminary data.</text>
</comment>
<name>A0ABW5T1J9_9BACI</name>
<keyword evidence="2" id="KW-1185">Reference proteome</keyword>
<organism evidence="1 2">
    <name type="scientific">Salibacterium lacus</name>
    <dbReference type="NCBI Taxonomy" id="1898109"/>
    <lineage>
        <taxon>Bacteria</taxon>
        <taxon>Bacillati</taxon>
        <taxon>Bacillota</taxon>
        <taxon>Bacilli</taxon>
        <taxon>Bacillales</taxon>
        <taxon>Bacillaceae</taxon>
    </lineage>
</organism>
<dbReference type="EMBL" id="JBHUML010000002">
    <property type="protein sequence ID" value="MFD2705876.1"/>
    <property type="molecule type" value="Genomic_DNA"/>
</dbReference>
<proteinExistence type="predicted"/>
<gene>
    <name evidence="1" type="ORF">ACFSUB_10365</name>
</gene>
<dbReference type="RefSeq" id="WP_380713100.1">
    <property type="nucleotide sequence ID" value="NZ_JBHUML010000002.1"/>
</dbReference>
<reference evidence="2" key="1">
    <citation type="journal article" date="2019" name="Int. J. Syst. Evol. Microbiol.">
        <title>The Global Catalogue of Microorganisms (GCM) 10K type strain sequencing project: providing services to taxonomists for standard genome sequencing and annotation.</title>
        <authorList>
            <consortium name="The Broad Institute Genomics Platform"/>
            <consortium name="The Broad Institute Genome Sequencing Center for Infectious Disease"/>
            <person name="Wu L."/>
            <person name="Ma J."/>
        </authorList>
    </citation>
    <scope>NUCLEOTIDE SEQUENCE [LARGE SCALE GENOMIC DNA]</scope>
    <source>
        <strain evidence="2">KCTC 33792</strain>
    </source>
</reference>
<evidence type="ECO:0000313" key="2">
    <source>
        <dbReference type="Proteomes" id="UP001597520"/>
    </source>
</evidence>
<sequence length="76" mass="8758">MNIHHPLAPFKINIGYFSTKKQKNLFISCKSLILELYADKTDRKFIQFSIRGSQSEEKRKTGTAVKLVDDKGINEK</sequence>
<accession>A0ABW5T1J9</accession>
<protein>
    <submittedName>
        <fullName evidence="1">Uncharacterized protein</fullName>
    </submittedName>
</protein>
<evidence type="ECO:0000313" key="1">
    <source>
        <dbReference type="EMBL" id="MFD2705876.1"/>
    </source>
</evidence>